<evidence type="ECO:0000256" key="2">
    <source>
        <dbReference type="ARBA" id="ARBA00022741"/>
    </source>
</evidence>
<evidence type="ECO:0000256" key="6">
    <source>
        <dbReference type="PROSITE-ProRule" id="PRU00552"/>
    </source>
</evidence>
<dbReference type="AlphaFoldDB" id="A0A183DTY3"/>
<dbReference type="GO" id="GO:0016787">
    <property type="term" value="F:hydrolase activity"/>
    <property type="evidence" value="ECO:0007669"/>
    <property type="project" value="UniProtKB-KW"/>
</dbReference>
<keyword evidence="12" id="KW-1185">Reference proteome</keyword>
<dbReference type="SMART" id="SM00487">
    <property type="entry name" value="DEXDc"/>
    <property type="match status" value="1"/>
</dbReference>
<dbReference type="PANTHER" id="PTHR47958">
    <property type="entry name" value="ATP-DEPENDENT RNA HELICASE DBP3"/>
    <property type="match status" value="1"/>
</dbReference>
<evidence type="ECO:0000256" key="8">
    <source>
        <dbReference type="SAM" id="MobiDB-lite"/>
    </source>
</evidence>
<dbReference type="PROSITE" id="PS51192">
    <property type="entry name" value="HELICASE_ATP_BIND_1"/>
    <property type="match status" value="1"/>
</dbReference>
<comment type="similarity">
    <text evidence="7">Belongs to the DEAD box helicase family.</text>
</comment>
<dbReference type="GO" id="GO:0005524">
    <property type="term" value="F:ATP binding"/>
    <property type="evidence" value="ECO:0007669"/>
    <property type="project" value="UniProtKB-KW"/>
</dbReference>
<dbReference type="Gene3D" id="3.40.50.300">
    <property type="entry name" value="P-loop containing nucleotide triphosphate hydrolases"/>
    <property type="match status" value="1"/>
</dbReference>
<feature type="short sequence motif" description="Q motif" evidence="6">
    <location>
        <begin position="211"/>
        <end position="239"/>
    </location>
</feature>
<dbReference type="InterPro" id="IPR014014">
    <property type="entry name" value="RNA_helicase_DEAD_Q_motif"/>
</dbReference>
<dbReference type="EMBL" id="UYRT01079099">
    <property type="protein sequence ID" value="VDN19986.1"/>
    <property type="molecule type" value="Genomic_DNA"/>
</dbReference>
<keyword evidence="2 7" id="KW-0547">Nucleotide-binding</keyword>
<dbReference type="WBParaSite" id="GPUH_0001218801-mRNA-1">
    <property type="protein sequence ID" value="GPUH_0001218801-mRNA-1"/>
    <property type="gene ID" value="GPUH_0001218801"/>
</dbReference>
<dbReference type="InterPro" id="IPR014001">
    <property type="entry name" value="Helicase_ATP-bd"/>
</dbReference>
<evidence type="ECO:0000313" key="11">
    <source>
        <dbReference type="EMBL" id="VDN19986.1"/>
    </source>
</evidence>
<evidence type="ECO:0000259" key="9">
    <source>
        <dbReference type="PROSITE" id="PS51192"/>
    </source>
</evidence>
<dbReference type="InterPro" id="IPR027417">
    <property type="entry name" value="P-loop_NTPase"/>
</dbReference>
<reference evidence="13" key="1">
    <citation type="submission" date="2016-06" db="UniProtKB">
        <authorList>
            <consortium name="WormBaseParasite"/>
        </authorList>
    </citation>
    <scope>IDENTIFICATION</scope>
</reference>
<feature type="compositionally biased region" description="Polar residues" evidence="8">
    <location>
        <begin position="37"/>
        <end position="46"/>
    </location>
</feature>
<gene>
    <name evidence="11" type="ORF">GPUH_LOCUS12174</name>
</gene>
<accession>A0A183DTY3</accession>
<dbReference type="PROSITE" id="PS51195">
    <property type="entry name" value="Q_MOTIF"/>
    <property type="match status" value="1"/>
</dbReference>
<keyword evidence="5 7" id="KW-0067">ATP-binding</keyword>
<keyword evidence="4 7" id="KW-0347">Helicase</keyword>
<dbReference type="PROSITE" id="PS00039">
    <property type="entry name" value="DEAD_ATP_HELICASE"/>
    <property type="match status" value="1"/>
</dbReference>
<feature type="compositionally biased region" description="Polar residues" evidence="8">
    <location>
        <begin position="59"/>
        <end position="69"/>
    </location>
</feature>
<evidence type="ECO:0000256" key="5">
    <source>
        <dbReference type="ARBA" id="ARBA00022840"/>
    </source>
</evidence>
<evidence type="ECO:0000256" key="7">
    <source>
        <dbReference type="RuleBase" id="RU000492"/>
    </source>
</evidence>
<evidence type="ECO:0000256" key="1">
    <source>
        <dbReference type="ARBA" id="ARBA00012552"/>
    </source>
</evidence>
<evidence type="ECO:0000256" key="4">
    <source>
        <dbReference type="ARBA" id="ARBA00022806"/>
    </source>
</evidence>
<evidence type="ECO:0000256" key="3">
    <source>
        <dbReference type="ARBA" id="ARBA00022801"/>
    </source>
</evidence>
<feature type="region of interest" description="Disordered" evidence="8">
    <location>
        <begin position="1"/>
        <end position="111"/>
    </location>
</feature>
<proteinExistence type="inferred from homology"/>
<dbReference type="Proteomes" id="UP000271098">
    <property type="component" value="Unassembled WGS sequence"/>
</dbReference>
<evidence type="ECO:0000313" key="13">
    <source>
        <dbReference type="WBParaSite" id="GPUH_0001218801-mRNA-1"/>
    </source>
</evidence>
<reference evidence="11 12" key="2">
    <citation type="submission" date="2018-11" db="EMBL/GenBank/DDBJ databases">
        <authorList>
            <consortium name="Pathogen Informatics"/>
        </authorList>
    </citation>
    <scope>NUCLEOTIDE SEQUENCE [LARGE SCALE GENOMIC DNA]</scope>
</reference>
<dbReference type="OrthoDB" id="196131at2759"/>
<dbReference type="SUPFAM" id="SSF52540">
    <property type="entry name" value="P-loop containing nucleoside triphosphate hydrolases"/>
    <property type="match status" value="1"/>
</dbReference>
<protein>
    <recommendedName>
        <fullName evidence="1">RNA helicase</fullName>
        <ecNumber evidence="1">3.6.4.13</ecNumber>
    </recommendedName>
</protein>
<dbReference type="InterPro" id="IPR011545">
    <property type="entry name" value="DEAD/DEAH_box_helicase_dom"/>
</dbReference>
<organism evidence="13">
    <name type="scientific">Gongylonema pulchrum</name>
    <dbReference type="NCBI Taxonomy" id="637853"/>
    <lineage>
        <taxon>Eukaryota</taxon>
        <taxon>Metazoa</taxon>
        <taxon>Ecdysozoa</taxon>
        <taxon>Nematoda</taxon>
        <taxon>Chromadorea</taxon>
        <taxon>Rhabditida</taxon>
        <taxon>Spirurina</taxon>
        <taxon>Spiruromorpha</taxon>
        <taxon>Spiruroidea</taxon>
        <taxon>Gongylonematidae</taxon>
        <taxon>Gongylonema</taxon>
    </lineage>
</organism>
<feature type="domain" description="DEAD-box RNA helicase Q" evidence="10">
    <location>
        <begin position="211"/>
        <end position="239"/>
    </location>
</feature>
<name>A0A183DTY3_9BILA</name>
<keyword evidence="3 7" id="KW-0378">Hydrolase</keyword>
<dbReference type="GO" id="GO:0003676">
    <property type="term" value="F:nucleic acid binding"/>
    <property type="evidence" value="ECO:0007669"/>
    <property type="project" value="InterPro"/>
</dbReference>
<evidence type="ECO:0000259" key="10">
    <source>
        <dbReference type="PROSITE" id="PS51195"/>
    </source>
</evidence>
<feature type="domain" description="Helicase ATP-binding" evidence="9">
    <location>
        <begin position="242"/>
        <end position="465"/>
    </location>
</feature>
<evidence type="ECO:0000313" key="12">
    <source>
        <dbReference type="Proteomes" id="UP000271098"/>
    </source>
</evidence>
<dbReference type="InterPro" id="IPR000629">
    <property type="entry name" value="RNA-helicase_DEAD-box_CS"/>
</dbReference>
<dbReference type="GO" id="GO:0003724">
    <property type="term" value="F:RNA helicase activity"/>
    <property type="evidence" value="ECO:0007669"/>
    <property type="project" value="UniProtKB-EC"/>
</dbReference>
<dbReference type="EC" id="3.6.4.13" evidence="1"/>
<sequence length="510" mass="57547">MENSRNNTDDVAADTRAALGGNGGARYVPPHLRRSKTQQQSQNHSEASPRFPDPMSPRMDSNSGTSSYSRAAALSDDTTRRVPQAFRGRSTAVRRTLHDEQQWGTQHQGGFHRQDVPEAVPETLHDEQQWGTQHQGGFHRQDVPEAVPENSRWAALRDPIPERQQKWTEQTPRDERLESELFAGMNSGINFDKYEEIPVEATGQDCPPPIALFADLKLHPWIEENIRLSGYGRPTPVQKYSIPTLMNNRDLMSCAQTGSGKTAAFLVPLINNVLQAGPEALFKVYNAPKRPLLMVVTFADVLPSQYSQMPRILEQSTTQQNGRRRQYPAALILSPTRELSLQIYNESRKFAYRTPITSALLYGGRENYREQINKLRLGVHILIATPGRLIDVMEQGLIGLDGCRFLVLDEADRMLDMGFEPQIRQIVDLSQMPPKGSRVTAMFSATFPKEIQVLAQDFLMPNYVFLAVGRVGSTSENIMQKIVWVEDHEKKSFLMDLLDAGGIFLNQEYD</sequence>
<dbReference type="Pfam" id="PF00270">
    <property type="entry name" value="DEAD"/>
    <property type="match status" value="1"/>
</dbReference>